<evidence type="ECO:0000313" key="5">
    <source>
        <dbReference type="Proteomes" id="UP001200430"/>
    </source>
</evidence>
<feature type="domain" description="Response regulatory" evidence="3">
    <location>
        <begin position="3"/>
        <end position="117"/>
    </location>
</feature>
<gene>
    <name evidence="4" type="ORF">L2W38_09555</name>
</gene>
<name>A0ABS9ES10_9BACT</name>
<dbReference type="EMBL" id="JAKGUD010000010">
    <property type="protein sequence ID" value="MCF4143056.1"/>
    <property type="molecule type" value="Genomic_DNA"/>
</dbReference>
<evidence type="ECO:0000256" key="2">
    <source>
        <dbReference type="PROSITE-ProRule" id="PRU00169"/>
    </source>
</evidence>
<dbReference type="InterPro" id="IPR050595">
    <property type="entry name" value="Bact_response_regulator"/>
</dbReference>
<dbReference type="PROSITE" id="PS50110">
    <property type="entry name" value="RESPONSE_REGULATORY"/>
    <property type="match status" value="1"/>
</dbReference>
<evidence type="ECO:0000256" key="1">
    <source>
        <dbReference type="ARBA" id="ARBA00022553"/>
    </source>
</evidence>
<organism evidence="4 5">
    <name type="scientific">Dethiosulfovibrio marinus</name>
    <dbReference type="NCBI Taxonomy" id="133532"/>
    <lineage>
        <taxon>Bacteria</taxon>
        <taxon>Thermotogati</taxon>
        <taxon>Synergistota</taxon>
        <taxon>Synergistia</taxon>
        <taxon>Synergistales</taxon>
        <taxon>Dethiosulfovibrionaceae</taxon>
        <taxon>Dethiosulfovibrio</taxon>
    </lineage>
</organism>
<accession>A0ABS9ES10</accession>
<dbReference type="InterPro" id="IPR011006">
    <property type="entry name" value="CheY-like_superfamily"/>
</dbReference>
<keyword evidence="1 2" id="KW-0597">Phosphoprotein</keyword>
<reference evidence="4 5" key="1">
    <citation type="submission" date="2022-01" db="EMBL/GenBank/DDBJ databases">
        <title>Dethiosulfovibrio faecalis sp. nov., a novel proteolytic, non-sulfur-reducing bacterium isolated from a marine aquaculture solid waste bioreactor.</title>
        <authorList>
            <person name="Grabowski S."/>
            <person name="Apolinario E."/>
            <person name="Schneider N."/>
            <person name="Marshall C.W."/>
            <person name="Sowers K.R."/>
        </authorList>
    </citation>
    <scope>NUCLEOTIDE SEQUENCE [LARGE SCALE GENOMIC DNA]</scope>
    <source>
        <strain evidence="4 5">DSM 12537</strain>
    </source>
</reference>
<proteinExistence type="predicted"/>
<sequence length="132" mass="14681">MTRVMVVDDDLSVCATLVAFLEDCGYDVFSFNSGEGAYEWIRSNRVDVAVVDLRLPAMSGDLLILHMRELYPDLPCVIYTGSPDFDPGSRYVELEDVPVFRKPLVDLTVLLDEIEALSQEVSNHGVDHGSGR</sequence>
<feature type="modified residue" description="4-aspartylphosphate" evidence="2">
    <location>
        <position position="52"/>
    </location>
</feature>
<dbReference type="Pfam" id="PF00072">
    <property type="entry name" value="Response_reg"/>
    <property type="match status" value="1"/>
</dbReference>
<dbReference type="CDD" id="cd00156">
    <property type="entry name" value="REC"/>
    <property type="match status" value="1"/>
</dbReference>
<dbReference type="PANTHER" id="PTHR44591">
    <property type="entry name" value="STRESS RESPONSE REGULATOR PROTEIN 1"/>
    <property type="match status" value="1"/>
</dbReference>
<dbReference type="SUPFAM" id="SSF52172">
    <property type="entry name" value="CheY-like"/>
    <property type="match status" value="1"/>
</dbReference>
<dbReference type="Proteomes" id="UP001200430">
    <property type="component" value="Unassembled WGS sequence"/>
</dbReference>
<evidence type="ECO:0000259" key="3">
    <source>
        <dbReference type="PROSITE" id="PS50110"/>
    </source>
</evidence>
<dbReference type="PANTHER" id="PTHR44591:SF3">
    <property type="entry name" value="RESPONSE REGULATORY DOMAIN-CONTAINING PROTEIN"/>
    <property type="match status" value="1"/>
</dbReference>
<evidence type="ECO:0000313" key="4">
    <source>
        <dbReference type="EMBL" id="MCF4143056.1"/>
    </source>
</evidence>
<dbReference type="RefSeq" id="WP_236099763.1">
    <property type="nucleotide sequence ID" value="NZ_JAKGUD010000010.1"/>
</dbReference>
<dbReference type="Gene3D" id="3.40.50.2300">
    <property type="match status" value="1"/>
</dbReference>
<comment type="caution">
    <text evidence="4">The sequence shown here is derived from an EMBL/GenBank/DDBJ whole genome shotgun (WGS) entry which is preliminary data.</text>
</comment>
<keyword evidence="5" id="KW-1185">Reference proteome</keyword>
<dbReference type="SMART" id="SM00448">
    <property type="entry name" value="REC"/>
    <property type="match status" value="1"/>
</dbReference>
<dbReference type="InterPro" id="IPR001789">
    <property type="entry name" value="Sig_transdc_resp-reg_receiver"/>
</dbReference>
<protein>
    <submittedName>
        <fullName evidence="4">Response regulator</fullName>
    </submittedName>
</protein>